<gene>
    <name evidence="1" type="ORF">SAMN05216268_12689</name>
</gene>
<reference evidence="2" key="1">
    <citation type="submission" date="2016-11" db="EMBL/GenBank/DDBJ databases">
        <authorList>
            <person name="Jaros S."/>
            <person name="Januszkiewicz K."/>
            <person name="Wedrychowicz H."/>
        </authorList>
    </citation>
    <scope>NUCLEOTIDE SEQUENCE [LARGE SCALE GENOMIC DNA]</scope>
    <source>
        <strain evidence="2">CGMCC 4.3555</strain>
    </source>
</reference>
<organism evidence="1 2">
    <name type="scientific">Streptomyces yunnanensis</name>
    <dbReference type="NCBI Taxonomy" id="156453"/>
    <lineage>
        <taxon>Bacteria</taxon>
        <taxon>Bacillati</taxon>
        <taxon>Actinomycetota</taxon>
        <taxon>Actinomycetes</taxon>
        <taxon>Kitasatosporales</taxon>
        <taxon>Streptomycetaceae</taxon>
        <taxon>Streptomyces</taxon>
    </lineage>
</organism>
<accession>A0A9X8N7U2</accession>
<name>A0A9X8N7U2_9ACTN</name>
<proteinExistence type="predicted"/>
<dbReference type="EMBL" id="FRBK01000026">
    <property type="protein sequence ID" value="SHN24332.1"/>
    <property type="molecule type" value="Genomic_DNA"/>
</dbReference>
<evidence type="ECO:0000313" key="2">
    <source>
        <dbReference type="Proteomes" id="UP000184388"/>
    </source>
</evidence>
<dbReference type="AlphaFoldDB" id="A0A9X8N7U2"/>
<comment type="caution">
    <text evidence="1">The sequence shown here is derived from an EMBL/GenBank/DDBJ whole genome shotgun (WGS) entry which is preliminary data.</text>
</comment>
<evidence type="ECO:0000313" key="1">
    <source>
        <dbReference type="EMBL" id="SHN24332.1"/>
    </source>
</evidence>
<dbReference type="RefSeq" id="WP_167390879.1">
    <property type="nucleotide sequence ID" value="NZ_FRBK01000026.1"/>
</dbReference>
<protein>
    <submittedName>
        <fullName evidence="1">Uncharacterized protein</fullName>
    </submittedName>
</protein>
<dbReference type="Proteomes" id="UP000184388">
    <property type="component" value="Unassembled WGS sequence"/>
</dbReference>
<sequence length="56" mass="6095">MVGVSSALSDEKADEIAKVIKTLVKGMADAPVKVSFTRHFTYEDNEARSPFSGISY</sequence>